<evidence type="ECO:0000256" key="2">
    <source>
        <dbReference type="ARBA" id="ARBA00006275"/>
    </source>
</evidence>
<comment type="similarity">
    <text evidence="2">Belongs to the SusD family.</text>
</comment>
<evidence type="ECO:0000259" key="7">
    <source>
        <dbReference type="Pfam" id="PF14322"/>
    </source>
</evidence>
<gene>
    <name evidence="8" type="ORF">SAMN05660349_01204</name>
</gene>
<dbReference type="Pfam" id="PF07980">
    <property type="entry name" value="SusD_RagB"/>
    <property type="match status" value="1"/>
</dbReference>
<evidence type="ECO:0000256" key="4">
    <source>
        <dbReference type="ARBA" id="ARBA00023136"/>
    </source>
</evidence>
<dbReference type="InterPro" id="IPR011990">
    <property type="entry name" value="TPR-like_helical_dom_sf"/>
</dbReference>
<dbReference type="Gene3D" id="1.25.40.390">
    <property type="match status" value="1"/>
</dbReference>
<dbReference type="EMBL" id="FUYQ01000006">
    <property type="protein sequence ID" value="SKB44121.1"/>
    <property type="molecule type" value="Genomic_DNA"/>
</dbReference>
<comment type="subcellular location">
    <subcellularLocation>
        <location evidence="1">Cell outer membrane</location>
    </subcellularLocation>
</comment>
<accession>A0A1T5BA17</accession>
<dbReference type="AlphaFoldDB" id="A0A1T5BA17"/>
<keyword evidence="9" id="KW-1185">Reference proteome</keyword>
<reference evidence="9" key="1">
    <citation type="submission" date="2017-02" db="EMBL/GenBank/DDBJ databases">
        <authorList>
            <person name="Varghese N."/>
            <person name="Submissions S."/>
        </authorList>
    </citation>
    <scope>NUCLEOTIDE SEQUENCE [LARGE SCALE GENOMIC DNA]</scope>
    <source>
        <strain evidence="9">DSM 24967</strain>
    </source>
</reference>
<protein>
    <submittedName>
        <fullName evidence="8">Starch-binding associating with outer membrane</fullName>
    </submittedName>
</protein>
<evidence type="ECO:0000256" key="5">
    <source>
        <dbReference type="ARBA" id="ARBA00023237"/>
    </source>
</evidence>
<dbReference type="InterPro" id="IPR033985">
    <property type="entry name" value="SusD-like_N"/>
</dbReference>
<dbReference type="CDD" id="cd08977">
    <property type="entry name" value="SusD"/>
    <property type="match status" value="1"/>
</dbReference>
<evidence type="ECO:0000256" key="1">
    <source>
        <dbReference type="ARBA" id="ARBA00004442"/>
    </source>
</evidence>
<dbReference type="SUPFAM" id="SSF48452">
    <property type="entry name" value="TPR-like"/>
    <property type="match status" value="1"/>
</dbReference>
<evidence type="ECO:0000313" key="9">
    <source>
        <dbReference type="Proteomes" id="UP000190852"/>
    </source>
</evidence>
<dbReference type="InterPro" id="IPR012944">
    <property type="entry name" value="SusD_RagB_dom"/>
</dbReference>
<proteinExistence type="inferred from homology"/>
<feature type="domain" description="SusD-like N-terminal" evidence="7">
    <location>
        <begin position="49"/>
        <end position="223"/>
    </location>
</feature>
<dbReference type="Proteomes" id="UP000190852">
    <property type="component" value="Unassembled WGS sequence"/>
</dbReference>
<keyword evidence="4" id="KW-0472">Membrane</keyword>
<evidence type="ECO:0000256" key="3">
    <source>
        <dbReference type="ARBA" id="ARBA00022729"/>
    </source>
</evidence>
<dbReference type="GO" id="GO:0009279">
    <property type="term" value="C:cell outer membrane"/>
    <property type="evidence" value="ECO:0007669"/>
    <property type="project" value="UniProtKB-SubCell"/>
</dbReference>
<organism evidence="8 9">
    <name type="scientific">Parabacteroides chartae</name>
    <dbReference type="NCBI Taxonomy" id="1037355"/>
    <lineage>
        <taxon>Bacteria</taxon>
        <taxon>Pseudomonadati</taxon>
        <taxon>Bacteroidota</taxon>
        <taxon>Bacteroidia</taxon>
        <taxon>Bacteroidales</taxon>
        <taxon>Tannerellaceae</taxon>
        <taxon>Parabacteroides</taxon>
    </lineage>
</organism>
<dbReference type="Pfam" id="PF14322">
    <property type="entry name" value="SusD-like_3"/>
    <property type="match status" value="1"/>
</dbReference>
<keyword evidence="5" id="KW-0998">Cell outer membrane</keyword>
<keyword evidence="3" id="KW-0732">Signal</keyword>
<evidence type="ECO:0000313" key="8">
    <source>
        <dbReference type="EMBL" id="SKB44121.1"/>
    </source>
</evidence>
<dbReference type="RefSeq" id="WP_068185789.1">
    <property type="nucleotide sequence ID" value="NZ_FUYQ01000006.1"/>
</dbReference>
<sequence>MKTRYIYIWLLGLLSVLNTGCEDRLDIPKHGNMGSQEDFYQTDQEAMQALASLYFSWSSNYYNWFMTKNSLADDVWSGGGSRGDNAQMEQLNEYTFDTDHPMIASLYSGMYSIIYKANLIIDLMEPDTDVKKRALAEAKFFRAWAHFELVTLYGTAPIVDHLLTPDEYRQGNSSPQDTWAFIEKDLTEAINLNVLPSKNNVNDKETTIRTTKEVAQAMLGKAYVFQGKYSEAASILDKVIESGKYDLYPGAYDKLLHVEANGSCESMLEVQRRNDPEQAWNWDLLTMTYLMMGWRSDKLFVTGEAAQTIASGTYGFMNPRKSLYDAFVEREGTDGYRLNSTLRSYEQLNKIGVVLQPGANMVGHEGYFMWKTRALKEDCIYDASYFQALQYINLRVMRYAEVLLLAAEAHVQGGDKAKALSYINRIRSRAKLPDLTTVTLDDVKKEKRLELCMECVRFQDLTRWNDAEAVMGQQGKEIPAFSSEGVKFLFKNSAYGFKAKHKLLPIPRKELELNPNMKQNENW</sequence>
<name>A0A1T5BA17_9BACT</name>
<feature type="domain" description="RagB/SusD" evidence="6">
    <location>
        <begin position="388"/>
        <end position="523"/>
    </location>
</feature>
<evidence type="ECO:0000259" key="6">
    <source>
        <dbReference type="Pfam" id="PF07980"/>
    </source>
</evidence>